<dbReference type="EMBL" id="CP040077">
    <property type="protein sequence ID" value="QCP49093.1"/>
    <property type="molecule type" value="Genomic_DNA"/>
</dbReference>
<name>A0A4P8IPX4_9BURK</name>
<dbReference type="OrthoDB" id="8910207at2"/>
<proteinExistence type="predicted"/>
<sequence length="118" mass="13181">MSEISVPDDFPRAGRSGAVSGAQTKFLARLIDGKFITGLTDEELRERYVACEDLVQQLARYAAQKLADNPSSPADEVLDRVKAGVRKKVRLGTWTLSSAEIDWIMNRVRRMLSDRNAL</sequence>
<organism evidence="1 2">
    <name type="scientific">Trinickia violacea</name>
    <dbReference type="NCBI Taxonomy" id="2571746"/>
    <lineage>
        <taxon>Bacteria</taxon>
        <taxon>Pseudomonadati</taxon>
        <taxon>Pseudomonadota</taxon>
        <taxon>Betaproteobacteria</taxon>
        <taxon>Burkholderiales</taxon>
        <taxon>Burkholderiaceae</taxon>
        <taxon>Trinickia</taxon>
    </lineage>
</organism>
<evidence type="ECO:0000313" key="1">
    <source>
        <dbReference type="EMBL" id="QCP49093.1"/>
    </source>
</evidence>
<dbReference type="Proteomes" id="UP000298656">
    <property type="component" value="Chromosome 1"/>
</dbReference>
<evidence type="ECO:0000313" key="2">
    <source>
        <dbReference type="Proteomes" id="UP000298656"/>
    </source>
</evidence>
<dbReference type="KEGG" id="tvl:FAZ95_07815"/>
<gene>
    <name evidence="1" type="ORF">FAZ95_07815</name>
</gene>
<dbReference type="RefSeq" id="WP_137331924.1">
    <property type="nucleotide sequence ID" value="NZ_CP040077.1"/>
</dbReference>
<protein>
    <submittedName>
        <fullName evidence="1">Uncharacterized protein</fullName>
    </submittedName>
</protein>
<accession>A0A4P8IPX4</accession>
<keyword evidence="2" id="KW-1185">Reference proteome</keyword>
<reference evidence="1 2" key="1">
    <citation type="submission" date="2019-05" db="EMBL/GenBank/DDBJ databases">
        <title>Burkholderia sp. DHOD12, isolated from subtropical forest soil.</title>
        <authorList>
            <person name="Gao Z.-H."/>
            <person name="Qiu L.-H."/>
        </authorList>
    </citation>
    <scope>NUCLEOTIDE SEQUENCE [LARGE SCALE GENOMIC DNA]</scope>
    <source>
        <strain evidence="1 2">DHOD12</strain>
    </source>
</reference>
<dbReference type="AlphaFoldDB" id="A0A4P8IPX4"/>